<reference evidence="1 2" key="1">
    <citation type="submission" date="2019-07" db="EMBL/GenBank/DDBJ databases">
        <title>Whole genome shotgun sequence of Rhodospirillum oryzae NBRC 107573.</title>
        <authorList>
            <person name="Hosoyama A."/>
            <person name="Uohara A."/>
            <person name="Ohji S."/>
            <person name="Ichikawa N."/>
        </authorList>
    </citation>
    <scope>NUCLEOTIDE SEQUENCE [LARGE SCALE GENOMIC DNA]</scope>
    <source>
        <strain evidence="1 2">NBRC 107573</strain>
    </source>
</reference>
<keyword evidence="2" id="KW-1185">Reference proteome</keyword>
<dbReference type="SUPFAM" id="SSF52309">
    <property type="entry name" value="N-(deoxy)ribosyltransferase-like"/>
    <property type="match status" value="1"/>
</dbReference>
<dbReference type="Proteomes" id="UP000321567">
    <property type="component" value="Unassembled WGS sequence"/>
</dbReference>
<dbReference type="RefSeq" id="WP_147165007.1">
    <property type="nucleotide sequence ID" value="NZ_BJZO01000138.1"/>
</dbReference>
<name>A0A512HBZ3_9PROT</name>
<organism evidence="1 2">
    <name type="scientific">Pararhodospirillum oryzae</name>
    <dbReference type="NCBI Taxonomy" id="478448"/>
    <lineage>
        <taxon>Bacteria</taxon>
        <taxon>Pseudomonadati</taxon>
        <taxon>Pseudomonadota</taxon>
        <taxon>Alphaproteobacteria</taxon>
        <taxon>Rhodospirillales</taxon>
        <taxon>Rhodospirillaceae</taxon>
        <taxon>Pararhodospirillum</taxon>
    </lineage>
</organism>
<keyword evidence="1" id="KW-0808">Transferase</keyword>
<sequence>MRLSVKTEAGQGTGQKRVYLAGPDVFLPDAARRARTLKERCAAHGLEGVFPLDGAVDLEGLTAPDQAQAIYVANVDLIRGCDGLIANMNPFRGPSMDGGTAFEMGFAAALGKPVVGYTSESGEYVDRVVAFYRGRVTRENNTWRDPEGLTIEDFSQIDNLMMCGAALAITRDFDQALLAMRAMFGHSLACVG</sequence>
<dbReference type="GO" id="GO:0016740">
    <property type="term" value="F:transferase activity"/>
    <property type="evidence" value="ECO:0007669"/>
    <property type="project" value="UniProtKB-KW"/>
</dbReference>
<protein>
    <submittedName>
        <fullName evidence="1">Nucleoside 2-deoxyribosyltransferase</fullName>
    </submittedName>
</protein>
<dbReference type="Pfam" id="PF05014">
    <property type="entry name" value="Nuc_deoxyrib_tr"/>
    <property type="match status" value="1"/>
</dbReference>
<dbReference type="EMBL" id="BJZO01000138">
    <property type="protein sequence ID" value="GEO82972.1"/>
    <property type="molecule type" value="Genomic_DNA"/>
</dbReference>
<dbReference type="Gene3D" id="3.40.50.450">
    <property type="match status" value="1"/>
</dbReference>
<proteinExistence type="predicted"/>
<dbReference type="PANTHER" id="PTHR15364:SF0">
    <property type="entry name" value="2'-DEOXYNUCLEOSIDE 5'-PHOSPHATE N-HYDROLASE 1"/>
    <property type="match status" value="1"/>
</dbReference>
<evidence type="ECO:0000313" key="2">
    <source>
        <dbReference type="Proteomes" id="UP000321567"/>
    </source>
</evidence>
<comment type="caution">
    <text evidence="1">The sequence shown here is derived from an EMBL/GenBank/DDBJ whole genome shotgun (WGS) entry which is preliminary data.</text>
</comment>
<gene>
    <name evidence="1" type="ORF">ROR02_31030</name>
</gene>
<dbReference type="OrthoDB" id="9795789at2"/>
<dbReference type="PANTHER" id="PTHR15364">
    <property type="entry name" value="2'-DEOXYNUCLEOSIDE 5'-PHOSPHATE N-HYDROLASE 1"/>
    <property type="match status" value="1"/>
</dbReference>
<evidence type="ECO:0000313" key="1">
    <source>
        <dbReference type="EMBL" id="GEO82972.1"/>
    </source>
</evidence>
<dbReference type="InterPro" id="IPR051239">
    <property type="entry name" value="2'-dNMP_N-hydrolase"/>
</dbReference>
<dbReference type="AlphaFoldDB" id="A0A512HBZ3"/>
<accession>A0A512HBZ3</accession>
<dbReference type="GO" id="GO:0070694">
    <property type="term" value="F:5-hydroxymethyl-dUMP N-hydrolase activity"/>
    <property type="evidence" value="ECO:0007669"/>
    <property type="project" value="TreeGrafter"/>
</dbReference>
<dbReference type="InterPro" id="IPR007710">
    <property type="entry name" value="Nucleoside_deoxyribTrfase"/>
</dbReference>
<dbReference type="GO" id="GO:0009159">
    <property type="term" value="P:deoxyribonucleoside monophosphate catabolic process"/>
    <property type="evidence" value="ECO:0007669"/>
    <property type="project" value="TreeGrafter"/>
</dbReference>